<protein>
    <submittedName>
        <fullName evidence="3">Na(+) H(+) antiporter subunit G</fullName>
    </submittedName>
</protein>
<comment type="similarity">
    <text evidence="1">Belongs to the CPA3 antiporters (TC 2.A.63) subunit G family.</text>
</comment>
<dbReference type="Pfam" id="PF03334">
    <property type="entry name" value="PhaG_MnhG_YufB"/>
    <property type="match status" value="1"/>
</dbReference>
<keyword evidence="2" id="KW-1133">Transmembrane helix</keyword>
<gene>
    <name evidence="3" type="ORF">AVDCRST_MAG37-673</name>
</gene>
<accession>A0A6J4Q5T6</accession>
<reference evidence="3" key="1">
    <citation type="submission" date="2020-02" db="EMBL/GenBank/DDBJ databases">
        <authorList>
            <person name="Meier V. D."/>
        </authorList>
    </citation>
    <scope>NUCLEOTIDE SEQUENCE</scope>
    <source>
        <strain evidence="3">AVDCRST_MAG37</strain>
    </source>
</reference>
<dbReference type="AlphaFoldDB" id="A0A6J4Q5T6"/>
<dbReference type="EMBL" id="CADCVD010000029">
    <property type="protein sequence ID" value="CAA9432969.1"/>
    <property type="molecule type" value="Genomic_DNA"/>
</dbReference>
<keyword evidence="2" id="KW-0812">Transmembrane</keyword>
<keyword evidence="2" id="KW-0472">Membrane</keyword>
<feature type="transmembrane region" description="Helical" evidence="2">
    <location>
        <begin position="43"/>
        <end position="62"/>
    </location>
</feature>
<organism evidence="3">
    <name type="scientific">uncultured Rubrobacteraceae bacterium</name>
    <dbReference type="NCBI Taxonomy" id="349277"/>
    <lineage>
        <taxon>Bacteria</taxon>
        <taxon>Bacillati</taxon>
        <taxon>Actinomycetota</taxon>
        <taxon>Rubrobacteria</taxon>
        <taxon>Rubrobacterales</taxon>
        <taxon>Rubrobacteraceae</taxon>
        <taxon>environmental samples</taxon>
    </lineage>
</organism>
<evidence type="ECO:0000256" key="1">
    <source>
        <dbReference type="ARBA" id="ARBA00008404"/>
    </source>
</evidence>
<dbReference type="PANTHER" id="PTHR34703">
    <property type="entry name" value="ANTIPORTER SUBUNIT MNHG2-RELATED"/>
    <property type="match status" value="1"/>
</dbReference>
<evidence type="ECO:0000313" key="3">
    <source>
        <dbReference type="EMBL" id="CAA9432969.1"/>
    </source>
</evidence>
<dbReference type="InterPro" id="IPR005133">
    <property type="entry name" value="PhaG_MnhG_YufB"/>
</dbReference>
<proteinExistence type="inferred from homology"/>
<feature type="transmembrane region" description="Helical" evidence="2">
    <location>
        <begin position="68"/>
        <end position="89"/>
    </location>
</feature>
<dbReference type="NCBIfam" id="TIGR01300">
    <property type="entry name" value="CPA3_mnhG_phaG"/>
    <property type="match status" value="1"/>
</dbReference>
<feature type="transmembrane region" description="Helical" evidence="2">
    <location>
        <begin position="6"/>
        <end position="31"/>
    </location>
</feature>
<sequence length="116" mass="12329">MNVFASFVPWLADALVILGVLVMTIGVYGVVRMPDTYARLHAASKAVVLGVMPLLLASALIGDWGVTLRVILIAGFLILTAPVSAHMVGRAAYLRGEKMHTPDPIDESEGDSTDPI</sequence>
<evidence type="ECO:0000256" key="2">
    <source>
        <dbReference type="SAM" id="Phobius"/>
    </source>
</evidence>
<dbReference type="NCBIfam" id="NF009314">
    <property type="entry name" value="PRK12674.1-2"/>
    <property type="match status" value="1"/>
</dbReference>
<name>A0A6J4Q5T6_9ACTN</name>
<dbReference type="GO" id="GO:0015385">
    <property type="term" value="F:sodium:proton antiporter activity"/>
    <property type="evidence" value="ECO:0007669"/>
    <property type="project" value="TreeGrafter"/>
</dbReference>
<dbReference type="PANTHER" id="PTHR34703:SF1">
    <property type="entry name" value="ANTIPORTER SUBUNIT MNHG2-RELATED"/>
    <property type="match status" value="1"/>
</dbReference>